<evidence type="ECO:0000256" key="22">
    <source>
        <dbReference type="ARBA" id="ARBA00041901"/>
    </source>
</evidence>
<dbReference type="InterPro" id="IPR001433">
    <property type="entry name" value="OxRdtase_FAD/NAD-bd"/>
</dbReference>
<dbReference type="InterPro" id="IPR001834">
    <property type="entry name" value="CBR-like"/>
</dbReference>
<evidence type="ECO:0000256" key="25">
    <source>
        <dbReference type="PIRSR" id="PIRSR601834-1"/>
    </source>
</evidence>
<evidence type="ECO:0000313" key="30">
    <source>
        <dbReference type="Proteomes" id="UP001147746"/>
    </source>
</evidence>
<dbReference type="EC" id="1.6.2.2" evidence="5"/>
<dbReference type="GO" id="GO:0016740">
    <property type="term" value="F:transferase activity"/>
    <property type="evidence" value="ECO:0007669"/>
    <property type="project" value="UniProtKB-KW"/>
</dbReference>
<evidence type="ECO:0000256" key="5">
    <source>
        <dbReference type="ARBA" id="ARBA00012011"/>
    </source>
</evidence>
<proteinExistence type="inferred from homology"/>
<evidence type="ECO:0000256" key="4">
    <source>
        <dbReference type="ARBA" id="ARBA00006105"/>
    </source>
</evidence>
<evidence type="ECO:0000256" key="11">
    <source>
        <dbReference type="ARBA" id="ARBA00022787"/>
    </source>
</evidence>
<evidence type="ECO:0000256" key="3">
    <source>
        <dbReference type="ARBA" id="ARBA00005156"/>
    </source>
</evidence>
<dbReference type="AlphaFoldDB" id="A0A9W9Q131"/>
<dbReference type="Gene3D" id="2.40.30.10">
    <property type="entry name" value="Translation factors"/>
    <property type="match status" value="1"/>
</dbReference>
<comment type="function">
    <text evidence="19">NADH-dependent reductase for DPH3 and cytochrome b5. Required for the first step of diphthamide biosynthesis, a post-translational modification of histidine which occurs in elongation factor 2. DPH1 and DPH2 transfer a 3-amino-3-carboxypropyl (ACP) group from S-adenosyl-L-methionine (SAM) to a histidine residue, the reaction is assisted by a reduction system comprising DPH3 and a NADH-dependent reductase, predominantly CBR1. By reducing DPH3, also involved in the formation of the tRNA wobble base modification mcm5s 2U (5-methoxycarbonylmethyl-2-thiouridine), mediated by the elongator complex. The cytochrome b5/NADH cytochrome b5 reductase electron transfer system supports the catalytic activity of several sterol biosynthetic enzymes.</text>
</comment>
<dbReference type="Proteomes" id="UP001147746">
    <property type="component" value="Unassembled WGS sequence"/>
</dbReference>
<evidence type="ECO:0000256" key="23">
    <source>
        <dbReference type="ARBA" id="ARBA00047682"/>
    </source>
</evidence>
<evidence type="ECO:0000313" key="29">
    <source>
        <dbReference type="EMBL" id="KAJ5320913.1"/>
    </source>
</evidence>
<evidence type="ECO:0000256" key="15">
    <source>
        <dbReference type="ARBA" id="ARBA00023004"/>
    </source>
</evidence>
<evidence type="ECO:0000256" key="2">
    <source>
        <dbReference type="ARBA" id="ARBA00004572"/>
    </source>
</evidence>
<comment type="caution">
    <text evidence="29">The sequence shown here is derived from an EMBL/GenBank/DDBJ whole genome shotgun (WGS) entry which is preliminary data.</text>
</comment>
<comment type="pathway">
    <text evidence="3">Protein modification; peptidyl-diphthamide biosynthesis.</text>
</comment>
<gene>
    <name evidence="29" type="ORF">N7476_003915</name>
</gene>
<dbReference type="InterPro" id="IPR018506">
    <property type="entry name" value="Cyt_B5_heme-BS"/>
</dbReference>
<feature type="binding site" evidence="25">
    <location>
        <position position="355"/>
    </location>
    <ligand>
        <name>FAD</name>
        <dbReference type="ChEBI" id="CHEBI:57692"/>
    </ligand>
</feature>
<evidence type="ECO:0000256" key="24">
    <source>
        <dbReference type="ARBA" id="ARBA00049138"/>
    </source>
</evidence>
<keyword evidence="13" id="KW-1133">Transmembrane helix</keyword>
<name>A0A9W9Q131_9EURO</name>
<dbReference type="PANTHER" id="PTHR19370:SF178">
    <property type="entry name" value="CYTOCHROME-B5 REDUCTASE"/>
    <property type="match status" value="1"/>
</dbReference>
<comment type="subunit">
    <text evidence="20">Monomer. Component of the 2-(3-amino-3-carboxypropyl)histidine synthase complex composed of DPH1, DPH2, DPH3 and a NADH-dependent reductase, predominantly CBR1.</text>
</comment>
<sequence>MYTLEEVQKHNKPDDIWIVLHNKVYDVTKYLEDHPGGSAILIEVAGTDATEAFEETGHSDEAREELVKFHIGDLPSEEYAETVEVYRPTFEAVAQTAVIDTLNGQSSRLRTWTVALIKLGLTGALGVGLFASYRDGGGSILPSLKKLSTQASALLRNKPSSSGQFWTGIGIASAAQLSLTIGLAMWISTRLDVQQEFTHYSAHRTTRPDKIIFHRKLLPSTPSKTIKKVSPLDPRQWKSFPLASKELTSLNVYRLVFNLSNADDVLGLPTGQHIALRADVNGKSVSRSYTPISNNTDLGRIELLVKVYPQGQMTKHLEQMKVGDTIDIRGPKGAMQYNRSYAKHIGMIAGGTGITPMYQLIRAICDDEADLTRIDLLYANNTEEDILLRAELDNFAARFPDKFRVQYVLSNPGKNWAGHRGFVTQDLIKRYLPAADESNRALLCGPPPMVNAMKKALVELKWKEPGVLSKATDQVFLF</sequence>
<dbReference type="SUPFAM" id="SSF63380">
    <property type="entry name" value="Riboflavin synthase domain-like"/>
    <property type="match status" value="1"/>
</dbReference>
<evidence type="ECO:0000256" key="14">
    <source>
        <dbReference type="ARBA" id="ARBA00023002"/>
    </source>
</evidence>
<keyword evidence="11" id="KW-1000">Mitochondrion outer membrane</keyword>
<keyword evidence="12 25" id="KW-0274">FAD</keyword>
<dbReference type="InterPro" id="IPR001709">
    <property type="entry name" value="Flavoprot_Pyr_Nucl_cyt_Rdtase"/>
</dbReference>
<comment type="subcellular location">
    <subcellularLocation>
        <location evidence="2">Mitochondrion outer membrane</location>
        <topology evidence="2">Single-pass membrane protein</topology>
    </subcellularLocation>
</comment>
<comment type="catalytic activity">
    <reaction evidence="24">
        <text>2 Fe(3+)-[Dph3] + NADH = 2 Fe(2+)-[Dph3] + NAD(+) + H(+)</text>
        <dbReference type="Rhea" id="RHEA:71231"/>
        <dbReference type="Rhea" id="RHEA-COMP:18002"/>
        <dbReference type="Rhea" id="RHEA-COMP:18003"/>
        <dbReference type="ChEBI" id="CHEBI:15378"/>
        <dbReference type="ChEBI" id="CHEBI:29033"/>
        <dbReference type="ChEBI" id="CHEBI:29034"/>
        <dbReference type="ChEBI" id="CHEBI:57540"/>
        <dbReference type="ChEBI" id="CHEBI:57945"/>
        <dbReference type="ChEBI" id="CHEBI:83228"/>
    </reaction>
    <physiologicalReaction direction="left-to-right" evidence="24">
        <dbReference type="Rhea" id="RHEA:71232"/>
    </physiologicalReaction>
</comment>
<dbReference type="Pfam" id="PF00173">
    <property type="entry name" value="Cyt-b5"/>
    <property type="match status" value="1"/>
</dbReference>
<dbReference type="FunFam" id="3.40.50.80:FF:000019">
    <property type="entry name" value="NADH-cytochrome b5 reductase"/>
    <property type="match status" value="1"/>
</dbReference>
<dbReference type="SMART" id="SM01117">
    <property type="entry name" value="Cyt-b5"/>
    <property type="match status" value="1"/>
</dbReference>
<dbReference type="Pfam" id="PF00175">
    <property type="entry name" value="NAD_binding_1"/>
    <property type="match status" value="1"/>
</dbReference>
<keyword evidence="8" id="KW-0808">Transferase</keyword>
<keyword evidence="7 25" id="KW-0285">Flavoprotein</keyword>
<dbReference type="PRINTS" id="PR00371">
    <property type="entry name" value="FPNCR"/>
</dbReference>
<evidence type="ECO:0000259" key="28">
    <source>
        <dbReference type="PROSITE" id="PS51384"/>
    </source>
</evidence>
<dbReference type="PRINTS" id="PR00363">
    <property type="entry name" value="CYTOCHROMEB5"/>
</dbReference>
<reference evidence="29" key="1">
    <citation type="submission" date="2022-12" db="EMBL/GenBank/DDBJ databases">
        <authorList>
            <person name="Petersen C."/>
        </authorList>
    </citation>
    <scope>NUCLEOTIDE SEQUENCE</scope>
    <source>
        <strain evidence="29">IBT 21472</strain>
    </source>
</reference>
<dbReference type="SUPFAM" id="SSF52343">
    <property type="entry name" value="Ferredoxin reductase-like, C-terminal NADP-linked domain"/>
    <property type="match status" value="1"/>
</dbReference>
<evidence type="ECO:0000256" key="19">
    <source>
        <dbReference type="ARBA" id="ARBA00037104"/>
    </source>
</evidence>
<reference evidence="29" key="2">
    <citation type="journal article" date="2023" name="IMA Fungus">
        <title>Comparative genomic study of the Penicillium genus elucidates a diverse pangenome and 15 lateral gene transfer events.</title>
        <authorList>
            <person name="Petersen C."/>
            <person name="Sorensen T."/>
            <person name="Nielsen M.R."/>
            <person name="Sondergaard T.E."/>
            <person name="Sorensen J.L."/>
            <person name="Fitzpatrick D.A."/>
            <person name="Frisvad J.C."/>
            <person name="Nielsen K.L."/>
        </authorList>
    </citation>
    <scope>NUCLEOTIDE SEQUENCE</scope>
    <source>
        <strain evidence="29">IBT 21472</strain>
    </source>
</reference>
<dbReference type="Gene3D" id="3.40.50.80">
    <property type="entry name" value="Nucleotide-binding domain of ferredoxin-NADP reductase (FNR) module"/>
    <property type="match status" value="1"/>
</dbReference>
<evidence type="ECO:0000256" key="21">
    <source>
        <dbReference type="ARBA" id="ARBA00039438"/>
    </source>
</evidence>
<dbReference type="FunFam" id="3.10.120.10:FF:000002">
    <property type="entry name" value="Cytochrome b5 type B"/>
    <property type="match status" value="1"/>
</dbReference>
<keyword evidence="15 26" id="KW-0408">Iron</keyword>
<evidence type="ECO:0000256" key="6">
    <source>
        <dbReference type="ARBA" id="ARBA00022617"/>
    </source>
</evidence>
<dbReference type="PROSITE" id="PS51384">
    <property type="entry name" value="FAD_FR"/>
    <property type="match status" value="1"/>
</dbReference>
<evidence type="ECO:0000256" key="10">
    <source>
        <dbReference type="ARBA" id="ARBA00022723"/>
    </source>
</evidence>
<keyword evidence="16" id="KW-0520">NAD</keyword>
<keyword evidence="6 26" id="KW-0349">Heme</keyword>
<dbReference type="Gene3D" id="3.10.120.10">
    <property type="entry name" value="Cytochrome b5-like heme/steroid binding domain"/>
    <property type="match status" value="1"/>
</dbReference>
<dbReference type="InterPro" id="IPR036400">
    <property type="entry name" value="Cyt_B5-like_heme/steroid_sf"/>
</dbReference>
<dbReference type="GO" id="GO:0046872">
    <property type="term" value="F:metal ion binding"/>
    <property type="evidence" value="ECO:0007669"/>
    <property type="project" value="UniProtKB-UniRule"/>
</dbReference>
<dbReference type="InterPro" id="IPR008333">
    <property type="entry name" value="Cbr1-like_FAD-bd_dom"/>
</dbReference>
<comment type="catalytic activity">
    <reaction evidence="23">
        <text>2 Fe(III)-[cytochrome b5] + NADH = 2 Fe(II)-[cytochrome b5] + NAD(+) + H(+)</text>
        <dbReference type="Rhea" id="RHEA:46680"/>
        <dbReference type="Rhea" id="RHEA-COMP:10438"/>
        <dbReference type="Rhea" id="RHEA-COMP:10439"/>
        <dbReference type="ChEBI" id="CHEBI:15378"/>
        <dbReference type="ChEBI" id="CHEBI:29033"/>
        <dbReference type="ChEBI" id="CHEBI:29034"/>
        <dbReference type="ChEBI" id="CHEBI:57540"/>
        <dbReference type="ChEBI" id="CHEBI:57945"/>
        <dbReference type="EC" id="1.6.2.2"/>
    </reaction>
</comment>
<comment type="cofactor">
    <cofactor evidence="1 25">
        <name>FAD</name>
        <dbReference type="ChEBI" id="CHEBI:57692"/>
    </cofactor>
</comment>
<accession>A0A9W9Q131</accession>
<dbReference type="CDD" id="cd06183">
    <property type="entry name" value="cyt_b5_reduct_like"/>
    <property type="match status" value="1"/>
</dbReference>
<evidence type="ECO:0000256" key="20">
    <source>
        <dbReference type="ARBA" id="ARBA00038836"/>
    </source>
</evidence>
<feature type="domain" description="FAD-binding FR-type" evidence="28">
    <location>
        <begin position="235"/>
        <end position="338"/>
    </location>
</feature>
<keyword evidence="18" id="KW-0472">Membrane</keyword>
<feature type="domain" description="Cytochrome b5 heme-binding" evidence="27">
    <location>
        <begin position="1"/>
        <end position="75"/>
    </location>
</feature>
<feature type="binding site" evidence="25">
    <location>
        <position position="289"/>
    </location>
    <ligand>
        <name>FAD</name>
        <dbReference type="ChEBI" id="CHEBI:57692"/>
    </ligand>
</feature>
<evidence type="ECO:0000259" key="27">
    <source>
        <dbReference type="PROSITE" id="PS50255"/>
    </source>
</evidence>
<dbReference type="PROSITE" id="PS50255">
    <property type="entry name" value="CYTOCHROME_B5_2"/>
    <property type="match status" value="1"/>
</dbReference>
<dbReference type="GO" id="GO:0020037">
    <property type="term" value="F:heme binding"/>
    <property type="evidence" value="ECO:0007669"/>
    <property type="project" value="UniProtKB-UniRule"/>
</dbReference>
<evidence type="ECO:0000256" key="16">
    <source>
        <dbReference type="ARBA" id="ARBA00023027"/>
    </source>
</evidence>
<dbReference type="PANTHER" id="PTHR19370">
    <property type="entry name" value="NADH-CYTOCHROME B5 REDUCTASE"/>
    <property type="match status" value="1"/>
</dbReference>
<dbReference type="PRINTS" id="PR00406">
    <property type="entry name" value="CYTB5RDTASE"/>
</dbReference>
<dbReference type="EMBL" id="JAPZBO010000003">
    <property type="protein sequence ID" value="KAJ5320913.1"/>
    <property type="molecule type" value="Genomic_DNA"/>
</dbReference>
<feature type="binding site" evidence="25">
    <location>
        <position position="287"/>
    </location>
    <ligand>
        <name>FAD</name>
        <dbReference type="ChEBI" id="CHEBI:57692"/>
    </ligand>
</feature>
<keyword evidence="14" id="KW-0560">Oxidoreductase</keyword>
<comment type="similarity">
    <text evidence="26">Belongs to the cytochrome b5 family.</text>
</comment>
<keyword evidence="10 26" id="KW-0479">Metal-binding</keyword>
<dbReference type="InterPro" id="IPR017938">
    <property type="entry name" value="Riboflavin_synthase-like_b-brl"/>
</dbReference>
<dbReference type="GO" id="GO:0005783">
    <property type="term" value="C:endoplasmic reticulum"/>
    <property type="evidence" value="ECO:0007669"/>
    <property type="project" value="TreeGrafter"/>
</dbReference>
<dbReference type="InterPro" id="IPR039261">
    <property type="entry name" value="FNR_nucleotide-bd"/>
</dbReference>
<protein>
    <recommendedName>
        <fullName evidence="21">NADH-cytochrome b5 reductase 1</fullName>
        <ecNumber evidence="5">1.6.2.2</ecNumber>
    </recommendedName>
    <alternativeName>
        <fullName evidence="22">Microsomal cytochrome b reductase</fullName>
    </alternativeName>
</protein>
<keyword evidence="9" id="KW-0812">Transmembrane</keyword>
<evidence type="ECO:0000256" key="9">
    <source>
        <dbReference type="ARBA" id="ARBA00022692"/>
    </source>
</evidence>
<evidence type="ECO:0000256" key="13">
    <source>
        <dbReference type="ARBA" id="ARBA00022989"/>
    </source>
</evidence>
<keyword evidence="30" id="KW-1185">Reference proteome</keyword>
<dbReference type="GO" id="GO:0090524">
    <property type="term" value="F:cytochrome-b5 reductase activity, acting on NADH"/>
    <property type="evidence" value="ECO:0007669"/>
    <property type="project" value="UniProtKB-EC"/>
</dbReference>
<feature type="binding site" evidence="25">
    <location>
        <position position="304"/>
    </location>
    <ligand>
        <name>FAD</name>
        <dbReference type="ChEBI" id="CHEBI:57692"/>
    </ligand>
</feature>
<dbReference type="GO" id="GO:0005741">
    <property type="term" value="C:mitochondrial outer membrane"/>
    <property type="evidence" value="ECO:0007669"/>
    <property type="project" value="UniProtKB-SubCell"/>
</dbReference>
<evidence type="ECO:0000256" key="7">
    <source>
        <dbReference type="ARBA" id="ARBA00022630"/>
    </source>
</evidence>
<organism evidence="29 30">
    <name type="scientific">Penicillium atrosanguineum</name>
    <dbReference type="NCBI Taxonomy" id="1132637"/>
    <lineage>
        <taxon>Eukaryota</taxon>
        <taxon>Fungi</taxon>
        <taxon>Dikarya</taxon>
        <taxon>Ascomycota</taxon>
        <taxon>Pezizomycotina</taxon>
        <taxon>Eurotiomycetes</taxon>
        <taxon>Eurotiomycetidae</taxon>
        <taxon>Eurotiales</taxon>
        <taxon>Aspergillaceae</taxon>
        <taxon>Penicillium</taxon>
    </lineage>
</organism>
<comment type="similarity">
    <text evidence="4">Belongs to the flavoprotein pyridine nucleotide cytochrome reductase family.</text>
</comment>
<feature type="binding site" evidence="25">
    <location>
        <position position="313"/>
    </location>
    <ligand>
        <name>FAD</name>
        <dbReference type="ChEBI" id="CHEBI:57692"/>
    </ligand>
</feature>
<dbReference type="InterPro" id="IPR017927">
    <property type="entry name" value="FAD-bd_FR_type"/>
</dbReference>
<dbReference type="SUPFAM" id="SSF55856">
    <property type="entry name" value="Cytochrome b5-like heme/steroid binding domain"/>
    <property type="match status" value="1"/>
</dbReference>
<dbReference type="FunFam" id="2.40.30.10:FF:000032">
    <property type="entry name" value="NADH-cytochrome b5 reductase"/>
    <property type="match status" value="1"/>
</dbReference>
<evidence type="ECO:0000256" key="17">
    <source>
        <dbReference type="ARBA" id="ARBA00023128"/>
    </source>
</evidence>
<evidence type="ECO:0000256" key="1">
    <source>
        <dbReference type="ARBA" id="ARBA00001974"/>
    </source>
</evidence>
<evidence type="ECO:0000256" key="18">
    <source>
        <dbReference type="ARBA" id="ARBA00023136"/>
    </source>
</evidence>
<dbReference type="InterPro" id="IPR001199">
    <property type="entry name" value="Cyt_B5-like_heme/steroid-bd"/>
</dbReference>
<feature type="binding site" evidence="25">
    <location>
        <position position="306"/>
    </location>
    <ligand>
        <name>FAD</name>
        <dbReference type="ChEBI" id="CHEBI:57692"/>
    </ligand>
</feature>
<evidence type="ECO:0000256" key="8">
    <source>
        <dbReference type="ARBA" id="ARBA00022679"/>
    </source>
</evidence>
<evidence type="ECO:0000256" key="12">
    <source>
        <dbReference type="ARBA" id="ARBA00022827"/>
    </source>
</evidence>
<dbReference type="Pfam" id="PF00970">
    <property type="entry name" value="FAD_binding_6"/>
    <property type="match status" value="1"/>
</dbReference>
<dbReference type="PROSITE" id="PS00191">
    <property type="entry name" value="CYTOCHROME_B5_1"/>
    <property type="match status" value="1"/>
</dbReference>
<evidence type="ECO:0000256" key="26">
    <source>
        <dbReference type="RuleBase" id="RU362121"/>
    </source>
</evidence>
<keyword evidence="17" id="KW-0496">Mitochondrion</keyword>